<name>A0AAQ4DJR5_AMBAM</name>
<protein>
    <submittedName>
        <fullName evidence="1">Uncharacterized protein</fullName>
    </submittedName>
</protein>
<sequence>MVGSALQRKSVATLIRERLMAALVPSGVCGSQEAEAAVAPMGAVHPPSDAVPLITSQRPRFTGFNLVQMPEEFFERLENRHRRRQKTRSGRAGRTIDGSAKLWWRFAGRFAT</sequence>
<organism evidence="1 2">
    <name type="scientific">Amblyomma americanum</name>
    <name type="common">Lone star tick</name>
    <dbReference type="NCBI Taxonomy" id="6943"/>
    <lineage>
        <taxon>Eukaryota</taxon>
        <taxon>Metazoa</taxon>
        <taxon>Ecdysozoa</taxon>
        <taxon>Arthropoda</taxon>
        <taxon>Chelicerata</taxon>
        <taxon>Arachnida</taxon>
        <taxon>Acari</taxon>
        <taxon>Parasitiformes</taxon>
        <taxon>Ixodida</taxon>
        <taxon>Ixodoidea</taxon>
        <taxon>Ixodidae</taxon>
        <taxon>Amblyomminae</taxon>
        <taxon>Amblyomma</taxon>
    </lineage>
</organism>
<evidence type="ECO:0000313" key="2">
    <source>
        <dbReference type="Proteomes" id="UP001321473"/>
    </source>
</evidence>
<dbReference type="AlphaFoldDB" id="A0AAQ4DJR5"/>
<comment type="caution">
    <text evidence="1">The sequence shown here is derived from an EMBL/GenBank/DDBJ whole genome shotgun (WGS) entry which is preliminary data.</text>
</comment>
<dbReference type="EMBL" id="JARKHS020029864">
    <property type="protein sequence ID" value="KAK8762705.1"/>
    <property type="molecule type" value="Genomic_DNA"/>
</dbReference>
<evidence type="ECO:0000313" key="1">
    <source>
        <dbReference type="EMBL" id="KAK8762705.1"/>
    </source>
</evidence>
<keyword evidence="2" id="KW-1185">Reference proteome</keyword>
<accession>A0AAQ4DJR5</accession>
<gene>
    <name evidence="1" type="ORF">V5799_026028</name>
</gene>
<dbReference type="Proteomes" id="UP001321473">
    <property type="component" value="Unassembled WGS sequence"/>
</dbReference>
<reference evidence="1 2" key="1">
    <citation type="journal article" date="2023" name="Arcadia Sci">
        <title>De novo assembly of a long-read Amblyomma americanum tick genome.</title>
        <authorList>
            <person name="Chou S."/>
            <person name="Poskanzer K.E."/>
            <person name="Rollins M."/>
            <person name="Thuy-Boun P.S."/>
        </authorList>
    </citation>
    <scope>NUCLEOTIDE SEQUENCE [LARGE SCALE GENOMIC DNA]</scope>
    <source>
        <strain evidence="1">F_SG_1</strain>
        <tissue evidence="1">Salivary glands</tissue>
    </source>
</reference>
<proteinExistence type="predicted"/>